<dbReference type="Pfam" id="PF04085">
    <property type="entry name" value="MreC"/>
    <property type="match status" value="1"/>
</dbReference>
<accession>A0A2T4UES3</accession>
<dbReference type="InterPro" id="IPR042177">
    <property type="entry name" value="Cell/Rod_1"/>
</dbReference>
<evidence type="ECO:0000256" key="1">
    <source>
        <dbReference type="ARBA" id="ARBA00009369"/>
    </source>
</evidence>
<organism evidence="8 9">
    <name type="scientific">Paraconexibacter algicola</name>
    <dbReference type="NCBI Taxonomy" id="2133960"/>
    <lineage>
        <taxon>Bacteria</taxon>
        <taxon>Bacillati</taxon>
        <taxon>Actinomycetota</taxon>
        <taxon>Thermoleophilia</taxon>
        <taxon>Solirubrobacterales</taxon>
        <taxon>Paraconexibacteraceae</taxon>
        <taxon>Paraconexibacter</taxon>
    </lineage>
</organism>
<evidence type="ECO:0000256" key="5">
    <source>
        <dbReference type="PIRNR" id="PIRNR038471"/>
    </source>
</evidence>
<evidence type="ECO:0000256" key="6">
    <source>
        <dbReference type="SAM" id="Coils"/>
    </source>
</evidence>
<dbReference type="PANTHER" id="PTHR34138:SF1">
    <property type="entry name" value="CELL SHAPE-DETERMINING PROTEIN MREC"/>
    <property type="match status" value="1"/>
</dbReference>
<dbReference type="PIRSF" id="PIRSF038471">
    <property type="entry name" value="MreC"/>
    <property type="match status" value="1"/>
</dbReference>
<comment type="caution">
    <text evidence="8">The sequence shown here is derived from an EMBL/GenBank/DDBJ whole genome shotgun (WGS) entry which is preliminary data.</text>
</comment>
<name>A0A2T4UES3_9ACTN</name>
<feature type="coiled-coil region" evidence="6">
    <location>
        <begin position="71"/>
        <end position="98"/>
    </location>
</feature>
<dbReference type="GO" id="GO:0005886">
    <property type="term" value="C:plasma membrane"/>
    <property type="evidence" value="ECO:0007669"/>
    <property type="project" value="TreeGrafter"/>
</dbReference>
<evidence type="ECO:0000256" key="4">
    <source>
        <dbReference type="ARBA" id="ARBA00032089"/>
    </source>
</evidence>
<dbReference type="Gene3D" id="2.40.10.340">
    <property type="entry name" value="Rod shape-determining protein MreC, domain 1"/>
    <property type="match status" value="1"/>
</dbReference>
<comment type="function">
    <text evidence="5">Involved in formation and maintenance of cell shape.</text>
</comment>
<feature type="domain" description="Rod shape-determining protein MreC beta-barrel core" evidence="7">
    <location>
        <begin position="135"/>
        <end position="279"/>
    </location>
</feature>
<dbReference type="AlphaFoldDB" id="A0A2T4UES3"/>
<keyword evidence="6" id="KW-0175">Coiled coil</keyword>
<protein>
    <recommendedName>
        <fullName evidence="2 5">Cell shape-determining protein MreC</fullName>
    </recommendedName>
    <alternativeName>
        <fullName evidence="4 5">Cell shape protein MreC</fullName>
    </alternativeName>
</protein>
<gene>
    <name evidence="8" type="ORF">C7Y72_14990</name>
</gene>
<evidence type="ECO:0000313" key="9">
    <source>
        <dbReference type="Proteomes" id="UP000240739"/>
    </source>
</evidence>
<evidence type="ECO:0000256" key="3">
    <source>
        <dbReference type="ARBA" id="ARBA00022960"/>
    </source>
</evidence>
<proteinExistence type="inferred from homology"/>
<evidence type="ECO:0000256" key="2">
    <source>
        <dbReference type="ARBA" id="ARBA00013855"/>
    </source>
</evidence>
<dbReference type="RefSeq" id="WP_107569999.1">
    <property type="nucleotide sequence ID" value="NZ_PYYB01000002.1"/>
</dbReference>
<dbReference type="InterPro" id="IPR042175">
    <property type="entry name" value="Cell/Rod_MreC_2"/>
</dbReference>
<comment type="similarity">
    <text evidence="1 5">Belongs to the MreC family.</text>
</comment>
<reference evidence="8 9" key="1">
    <citation type="submission" date="2018-03" db="EMBL/GenBank/DDBJ databases">
        <title>Aquarubrobacter algicola gen. nov., sp. nov., a novel actinobacterium isolated from shallow eutrophic lake during the end of cyanobacterial harmful algal blooms.</title>
        <authorList>
            <person name="Chun S.J."/>
        </authorList>
    </citation>
    <scope>NUCLEOTIDE SEQUENCE [LARGE SCALE GENOMIC DNA]</scope>
    <source>
        <strain evidence="8 9">Seoho-28</strain>
    </source>
</reference>
<dbReference type="InterPro" id="IPR055342">
    <property type="entry name" value="MreC_beta-barrel_core"/>
</dbReference>
<dbReference type="InterPro" id="IPR007221">
    <property type="entry name" value="MreC"/>
</dbReference>
<evidence type="ECO:0000259" key="7">
    <source>
        <dbReference type="Pfam" id="PF04085"/>
    </source>
</evidence>
<evidence type="ECO:0000313" key="8">
    <source>
        <dbReference type="EMBL" id="PTL56280.1"/>
    </source>
</evidence>
<sequence>MYDAKTVRRRRAVLGLLVVSSLILLTASFGESGGPLTSIQRGVVEVVSPIQEGASRALKPFRDLFGWVGDTADAKGENEELRKERDELLAQVAQGKTAIIENRTLRGLLKLDQEADLARYRPVTARVNTRSGLVLTATINIDKGSSAGIRVDQPVVTSAGLVGKVAVVGRGYAVVRLITDPRVRVSAITAKGQTGVVQTAVGNPRELIMKGTRASDRVDRGDMIMTAGTRTQDDDLQSLYPPGIQIGRVTRVDEPGSDTQEVHLRPYVDVGRIDFVQVLTEAADGNRPPS</sequence>
<dbReference type="EMBL" id="PYYB01000002">
    <property type="protein sequence ID" value="PTL56280.1"/>
    <property type="molecule type" value="Genomic_DNA"/>
</dbReference>
<keyword evidence="3 5" id="KW-0133">Cell shape</keyword>
<dbReference type="OrthoDB" id="5242627at2"/>
<keyword evidence="9" id="KW-1185">Reference proteome</keyword>
<dbReference type="PANTHER" id="PTHR34138">
    <property type="entry name" value="CELL SHAPE-DETERMINING PROTEIN MREC"/>
    <property type="match status" value="1"/>
</dbReference>
<dbReference type="Gene3D" id="2.40.10.350">
    <property type="entry name" value="Rod shape-determining protein MreC, domain 2"/>
    <property type="match status" value="1"/>
</dbReference>
<dbReference type="Proteomes" id="UP000240739">
    <property type="component" value="Unassembled WGS sequence"/>
</dbReference>
<dbReference type="GO" id="GO:0008360">
    <property type="term" value="P:regulation of cell shape"/>
    <property type="evidence" value="ECO:0007669"/>
    <property type="project" value="UniProtKB-KW"/>
</dbReference>